<dbReference type="PRINTS" id="PR00316">
    <property type="entry name" value="ENTEROVIROMP"/>
</dbReference>
<gene>
    <name evidence="8" type="ORF">WH298_06135</name>
</gene>
<proteinExistence type="predicted"/>
<evidence type="ECO:0000313" key="9">
    <source>
        <dbReference type="Proteomes" id="UP001362100"/>
    </source>
</evidence>
<evidence type="ECO:0000256" key="6">
    <source>
        <dbReference type="SAM" id="SignalP"/>
    </source>
</evidence>
<organism evidence="8 9">
    <name type="scientific">Pantoea nemavictus</name>
    <dbReference type="NCBI Taxonomy" id="2726955"/>
    <lineage>
        <taxon>Bacteria</taxon>
        <taxon>Pseudomonadati</taxon>
        <taxon>Pseudomonadota</taxon>
        <taxon>Gammaproteobacteria</taxon>
        <taxon>Enterobacterales</taxon>
        <taxon>Erwiniaceae</taxon>
        <taxon>Pantoea</taxon>
    </lineage>
</organism>
<evidence type="ECO:0000256" key="2">
    <source>
        <dbReference type="ARBA" id="ARBA00022452"/>
    </source>
</evidence>
<evidence type="ECO:0000259" key="7">
    <source>
        <dbReference type="Pfam" id="PF13505"/>
    </source>
</evidence>
<dbReference type="InterPro" id="IPR051723">
    <property type="entry name" value="Bact_OM_Invasion-Related"/>
</dbReference>
<dbReference type="PROSITE" id="PS00695">
    <property type="entry name" value="ENT_VIR_OMP_2"/>
    <property type="match status" value="1"/>
</dbReference>
<dbReference type="InterPro" id="IPR027385">
    <property type="entry name" value="Beta-barrel_OMP"/>
</dbReference>
<keyword evidence="3" id="KW-0812">Transmembrane</keyword>
<comment type="subcellular location">
    <subcellularLocation>
        <location evidence="1">Cell outer membrane</location>
        <topology evidence="1">Multi-pass membrane protein</topology>
    </subcellularLocation>
</comment>
<dbReference type="PANTHER" id="PTHR35892:SF2">
    <property type="entry name" value="OUTER MEMBRANE PROTEIN PAGN"/>
    <property type="match status" value="1"/>
</dbReference>
<dbReference type="PANTHER" id="PTHR35892">
    <property type="entry name" value="OUTER MEMBRANE PROTEIN PAGN-RELATED"/>
    <property type="match status" value="1"/>
</dbReference>
<name>A0ABU8PRM4_9GAMM</name>
<dbReference type="RefSeq" id="WP_180822463.1">
    <property type="nucleotide sequence ID" value="NZ_JACAWY010000001.1"/>
</dbReference>
<evidence type="ECO:0000256" key="1">
    <source>
        <dbReference type="ARBA" id="ARBA00004571"/>
    </source>
</evidence>
<comment type="caution">
    <text evidence="8">The sequence shown here is derived from an EMBL/GenBank/DDBJ whole genome shotgun (WGS) entry which is preliminary data.</text>
</comment>
<protein>
    <submittedName>
        <fullName evidence="8">Ail/Lom family outer membrane beta-barrel protein</fullName>
    </submittedName>
</protein>
<feature type="domain" description="Outer membrane protein beta-barrel" evidence="7">
    <location>
        <begin position="8"/>
        <end position="191"/>
    </location>
</feature>
<evidence type="ECO:0000313" key="8">
    <source>
        <dbReference type="EMBL" id="MEJ5044790.1"/>
    </source>
</evidence>
<dbReference type="InterPro" id="IPR011250">
    <property type="entry name" value="OMP/PagP_B-barrel"/>
</dbReference>
<dbReference type="Proteomes" id="UP001362100">
    <property type="component" value="Unassembled WGS sequence"/>
</dbReference>
<keyword evidence="2" id="KW-1134">Transmembrane beta strand</keyword>
<evidence type="ECO:0000256" key="4">
    <source>
        <dbReference type="ARBA" id="ARBA00022729"/>
    </source>
</evidence>
<keyword evidence="9" id="KW-1185">Reference proteome</keyword>
<dbReference type="Gene3D" id="2.40.160.20">
    <property type="match status" value="1"/>
</dbReference>
<keyword evidence="4 6" id="KW-0732">Signal</keyword>
<dbReference type="EMBL" id="JBBGZW010000001">
    <property type="protein sequence ID" value="MEJ5044790.1"/>
    <property type="molecule type" value="Genomic_DNA"/>
</dbReference>
<evidence type="ECO:0000256" key="3">
    <source>
        <dbReference type="ARBA" id="ARBA00022692"/>
    </source>
</evidence>
<accession>A0ABU8PRM4</accession>
<dbReference type="Pfam" id="PF13505">
    <property type="entry name" value="OMP_b-brl"/>
    <property type="match status" value="1"/>
</dbReference>
<reference evidence="8 9" key="1">
    <citation type="submission" date="2023-12" db="EMBL/GenBank/DDBJ databases">
        <title>Gut-associated functions are favored during microbiome assembly across C. elegans life.</title>
        <authorList>
            <person name="Zimmermann J."/>
        </authorList>
    </citation>
    <scope>NUCLEOTIDE SEQUENCE [LARGE SCALE GENOMIC DNA]</scope>
    <source>
        <strain evidence="8 9">BIGb0393</strain>
    </source>
</reference>
<evidence type="ECO:0000256" key="5">
    <source>
        <dbReference type="ARBA" id="ARBA00023136"/>
    </source>
</evidence>
<dbReference type="InterPro" id="IPR000758">
    <property type="entry name" value="Enterovir_OMP"/>
</dbReference>
<dbReference type="SUPFAM" id="SSF56925">
    <property type="entry name" value="OMPA-like"/>
    <property type="match status" value="1"/>
</dbReference>
<sequence>MKYTIVSLAFLAAMTTSAVVKADNHTITLGYAQSKVKDFKDIHGVNAKYRYEWNSPLSIITSFTYMKGSDDSSYLAAKDIIDRHADAKYYSLAVGPAYRINSIISVYGLVGFNHSKVNYNYDWKNYGGGSYTDLGNISASGKSTNFMYGAGVQINPWNSLTIDIGYEGSKASYENKDYAINGFNIGVGYRF</sequence>
<feature type="chain" id="PRO_5047181621" evidence="6">
    <location>
        <begin position="23"/>
        <end position="191"/>
    </location>
</feature>
<keyword evidence="5" id="KW-0472">Membrane</keyword>
<feature type="signal peptide" evidence="6">
    <location>
        <begin position="1"/>
        <end position="22"/>
    </location>
</feature>